<reference evidence="1 2" key="1">
    <citation type="submission" date="2018-08" db="EMBL/GenBank/DDBJ databases">
        <title>Recombination of ecologically and evolutionarily significant loci maintains genetic cohesion in the Pseudomonas syringae species complex.</title>
        <authorList>
            <person name="Dillon M."/>
            <person name="Thakur S."/>
            <person name="Almeida R.N.D."/>
            <person name="Weir B.S."/>
            <person name="Guttman D.S."/>
        </authorList>
    </citation>
    <scope>NUCLEOTIDE SEQUENCE [LARGE SCALE GENOMIC DNA]</scope>
    <source>
        <strain evidence="1 2">ICMP 2821</strain>
    </source>
</reference>
<accession>A0A3M3KLI5</accession>
<dbReference type="AlphaFoldDB" id="A0A3M3KLI5"/>
<gene>
    <name evidence="1" type="ORF">ALQ64_00216</name>
</gene>
<proteinExistence type="predicted"/>
<sequence>MAMNKKSYPKWETQITEQLASRLDISYSDASGVIEAHSFHVMQSWDEGLDSAVTTDALVELIKE</sequence>
<name>A0A3M3KLI5_PSECA</name>
<organism evidence="1 2">
    <name type="scientific">Pseudomonas cannabina</name>
    <dbReference type="NCBI Taxonomy" id="86840"/>
    <lineage>
        <taxon>Bacteria</taxon>
        <taxon>Pseudomonadati</taxon>
        <taxon>Pseudomonadota</taxon>
        <taxon>Gammaproteobacteria</taxon>
        <taxon>Pseudomonadales</taxon>
        <taxon>Pseudomonadaceae</taxon>
        <taxon>Pseudomonas</taxon>
    </lineage>
</organism>
<comment type="caution">
    <text evidence="1">The sequence shown here is derived from an EMBL/GenBank/DDBJ whole genome shotgun (WGS) entry which is preliminary data.</text>
</comment>
<dbReference type="RefSeq" id="WP_122377939.1">
    <property type="nucleotide sequence ID" value="NZ_RBOW01000727.1"/>
</dbReference>
<dbReference type="Proteomes" id="UP000281372">
    <property type="component" value="Unassembled WGS sequence"/>
</dbReference>
<dbReference type="EMBL" id="RBOW01000727">
    <property type="protein sequence ID" value="RMN23972.1"/>
    <property type="molecule type" value="Genomic_DNA"/>
</dbReference>
<evidence type="ECO:0000313" key="1">
    <source>
        <dbReference type="EMBL" id="RMN23972.1"/>
    </source>
</evidence>
<protein>
    <submittedName>
        <fullName evidence="1">Uncharacterized protein</fullName>
    </submittedName>
</protein>
<evidence type="ECO:0000313" key="2">
    <source>
        <dbReference type="Proteomes" id="UP000281372"/>
    </source>
</evidence>